<dbReference type="AlphaFoldDB" id="A0A3G1KTK6"/>
<comment type="similarity">
    <text evidence="1">Belongs to the peptidase C59 family.</text>
</comment>
<gene>
    <name evidence="4" type="ORF">DCMF_14235</name>
</gene>
<feature type="domain" description="Choloylglycine hydrolase/NAAA C-terminal" evidence="3">
    <location>
        <begin position="2"/>
        <end position="311"/>
    </location>
</feature>
<reference evidence="4 5" key="1">
    <citation type="submission" date="2016-10" db="EMBL/GenBank/DDBJ databases">
        <title>Complete Genome Sequence of Peptococcaceae strain DCMF.</title>
        <authorList>
            <person name="Edwards R.J."/>
            <person name="Holland S.I."/>
            <person name="Deshpande N.P."/>
            <person name="Wong Y.K."/>
            <person name="Ertan H."/>
            <person name="Manefield M."/>
            <person name="Russell T.L."/>
            <person name="Lee M.J."/>
        </authorList>
    </citation>
    <scope>NUCLEOTIDE SEQUENCE [LARGE SCALE GENOMIC DNA]</scope>
    <source>
        <strain evidence="4 5">DCMF</strain>
    </source>
</reference>
<dbReference type="PANTHER" id="PTHR35527:SF2">
    <property type="entry name" value="HYDROLASE"/>
    <property type="match status" value="1"/>
</dbReference>
<dbReference type="PANTHER" id="PTHR35527">
    <property type="entry name" value="CHOLOYLGLYCINE HYDROLASE"/>
    <property type="match status" value="1"/>
</dbReference>
<dbReference type="InterPro" id="IPR029055">
    <property type="entry name" value="Ntn_hydrolases_N"/>
</dbReference>
<accession>A0A3G1KTK6</accession>
<evidence type="ECO:0000256" key="1">
    <source>
        <dbReference type="ARBA" id="ARBA00006625"/>
    </source>
</evidence>
<evidence type="ECO:0000313" key="4">
    <source>
        <dbReference type="EMBL" id="ATW25767.1"/>
    </source>
</evidence>
<dbReference type="Proteomes" id="UP000323521">
    <property type="component" value="Chromosome"/>
</dbReference>
<evidence type="ECO:0000256" key="2">
    <source>
        <dbReference type="ARBA" id="ARBA00022801"/>
    </source>
</evidence>
<dbReference type="GO" id="GO:0016787">
    <property type="term" value="F:hydrolase activity"/>
    <property type="evidence" value="ECO:0007669"/>
    <property type="project" value="UniProtKB-KW"/>
</dbReference>
<protein>
    <recommendedName>
        <fullName evidence="3">Choloylglycine hydrolase/NAAA C-terminal domain-containing protein</fullName>
    </recommendedName>
</protein>
<dbReference type="Gene3D" id="3.60.60.10">
    <property type="entry name" value="Penicillin V Acylase, Chain A"/>
    <property type="match status" value="1"/>
</dbReference>
<organism evidence="4 5">
    <name type="scientific">Formimonas warabiya</name>
    <dbReference type="NCBI Taxonomy" id="1761012"/>
    <lineage>
        <taxon>Bacteria</taxon>
        <taxon>Bacillati</taxon>
        <taxon>Bacillota</taxon>
        <taxon>Clostridia</taxon>
        <taxon>Eubacteriales</taxon>
        <taxon>Peptococcaceae</taxon>
        <taxon>Candidatus Formimonas</taxon>
    </lineage>
</organism>
<dbReference type="Pfam" id="PF02275">
    <property type="entry name" value="CBAH"/>
    <property type="match status" value="1"/>
</dbReference>
<dbReference type="InterPro" id="IPR052193">
    <property type="entry name" value="Peptidase_C59"/>
</dbReference>
<dbReference type="KEGG" id="fwa:DCMF_14235"/>
<dbReference type="OrthoDB" id="9794717at2"/>
<dbReference type="SUPFAM" id="SSF56235">
    <property type="entry name" value="N-terminal nucleophile aminohydrolases (Ntn hydrolases)"/>
    <property type="match status" value="1"/>
</dbReference>
<proteinExistence type="inferred from homology"/>
<evidence type="ECO:0000313" key="5">
    <source>
        <dbReference type="Proteomes" id="UP000323521"/>
    </source>
</evidence>
<dbReference type="RefSeq" id="WP_148135038.1">
    <property type="nucleotide sequence ID" value="NZ_CP017634.1"/>
</dbReference>
<name>A0A3G1KTK6_FORW1</name>
<keyword evidence="2" id="KW-0378">Hydrolase</keyword>
<dbReference type="InterPro" id="IPR029132">
    <property type="entry name" value="CBAH/NAAA_C"/>
</dbReference>
<sequence length="331" mass="37266">MCTNLTIAGKSKDYPMISARTMDFPRELSTSLHFIPRFQSFPEIPLPEEIRWENKYAFIGAVHALSGEIGYSDGLNEAGLSAAALWLDCSMYPKPAPPTPILCNHNVVSYVLGNFDNVNKVKDELSKITVIDIGRPFATPLHFIFSDALGNHLIVEFIDGEMKTYKNNVGVLTNDPAFDWHLTNLRNYETLSLENNPKISFDGEFYGSGQLGSPGDPTSPSRFVRAELLRRSGFHPKNTQQSIGLALQILQTIAVPCGTVMMNGSYNEFDWTQWCIIRDHTNRSIYFNTDFNSTLYGIHLKELDVNGSERKSIDIIQPDWYVDVTKKLESV</sequence>
<evidence type="ECO:0000259" key="3">
    <source>
        <dbReference type="Pfam" id="PF02275"/>
    </source>
</evidence>
<dbReference type="EMBL" id="CP017634">
    <property type="protein sequence ID" value="ATW25767.1"/>
    <property type="molecule type" value="Genomic_DNA"/>
</dbReference>
<keyword evidence="5" id="KW-1185">Reference proteome</keyword>